<keyword evidence="3" id="KW-0560">Oxidoreductase</keyword>
<dbReference type="SMART" id="SM00829">
    <property type="entry name" value="PKS_ER"/>
    <property type="match status" value="1"/>
</dbReference>
<sequence>MHFHNRPQCYGGNTMRAMQIVEFGKPLQLNTYADPAPSGSEVIVRILSSGVCHSDLHLWEGFFDLGGGQKLEVTNRGMTLPHTLGHEIAGEVVAVGPDAKDVRVGQRFVVFPWIGCGQCAACQAGDELLCAAPRTLGTRRDGGYATHVVVPHPKYLVDHGNTPIELACTYACSGLTAYSAIRKTETVKNRKRLLLVGAGGVGMAGLEVAKAIFDGEIIVADIDDKKLQTAKEHGAHDVVNTRAEGALARLQQQTGGGVCSAVDFVGAAASFRFGFDALRRGGKIVIVGLFGGDAPFAPIAMPFKMAAIEGSYVGDLPEFHELMALVRAGKIGPMPYATRPLEAANDVLEELRGGKVVGRVVLRP</sequence>
<reference evidence="6 7" key="1">
    <citation type="submission" date="2019-06" db="EMBL/GenBank/DDBJ databases">
        <title>New taxonomy in bacterial strain CC-CFT640, isolated from vineyard.</title>
        <authorList>
            <person name="Lin S.-Y."/>
            <person name="Tsai C.-F."/>
            <person name="Young C.-C."/>
        </authorList>
    </citation>
    <scope>NUCLEOTIDE SEQUENCE [LARGE SCALE GENOMIC DNA]</scope>
    <source>
        <strain evidence="6 7">CC-CFT640</strain>
    </source>
</reference>
<dbReference type="GO" id="GO:0008270">
    <property type="term" value="F:zinc ion binding"/>
    <property type="evidence" value="ECO:0007669"/>
    <property type="project" value="InterPro"/>
</dbReference>
<dbReference type="AlphaFoldDB" id="A0A5C8PQT4"/>
<dbReference type="InterPro" id="IPR013149">
    <property type="entry name" value="ADH-like_C"/>
</dbReference>
<feature type="domain" description="Enoyl reductase (ER)" evidence="5">
    <location>
        <begin position="24"/>
        <end position="362"/>
    </location>
</feature>
<dbReference type="Pfam" id="PF08240">
    <property type="entry name" value="ADH_N"/>
    <property type="match status" value="1"/>
</dbReference>
<evidence type="ECO:0000256" key="3">
    <source>
        <dbReference type="ARBA" id="ARBA00023002"/>
    </source>
</evidence>
<dbReference type="InterPro" id="IPR020843">
    <property type="entry name" value="ER"/>
</dbReference>
<dbReference type="Pfam" id="PF00107">
    <property type="entry name" value="ADH_zinc_N"/>
    <property type="match status" value="1"/>
</dbReference>
<dbReference type="InterPro" id="IPR013154">
    <property type="entry name" value="ADH-like_N"/>
</dbReference>
<dbReference type="Gene3D" id="3.90.180.10">
    <property type="entry name" value="Medium-chain alcohol dehydrogenases, catalytic domain"/>
    <property type="match status" value="1"/>
</dbReference>
<evidence type="ECO:0000256" key="1">
    <source>
        <dbReference type="ARBA" id="ARBA00022723"/>
    </source>
</evidence>
<evidence type="ECO:0000256" key="4">
    <source>
        <dbReference type="RuleBase" id="RU361277"/>
    </source>
</evidence>
<dbReference type="SUPFAM" id="SSF51735">
    <property type="entry name" value="NAD(P)-binding Rossmann-fold domains"/>
    <property type="match status" value="1"/>
</dbReference>
<dbReference type="InterPro" id="IPR002328">
    <property type="entry name" value="ADH_Zn_CS"/>
</dbReference>
<dbReference type="Gene3D" id="3.40.50.720">
    <property type="entry name" value="NAD(P)-binding Rossmann-like Domain"/>
    <property type="match status" value="1"/>
</dbReference>
<protein>
    <submittedName>
        <fullName evidence="6">Zinc-binding dehydrogenase</fullName>
    </submittedName>
</protein>
<dbReference type="Proteomes" id="UP000321638">
    <property type="component" value="Unassembled WGS sequence"/>
</dbReference>
<comment type="similarity">
    <text evidence="4">Belongs to the zinc-containing alcohol dehydrogenase family.</text>
</comment>
<dbReference type="EMBL" id="VDUZ01000010">
    <property type="protein sequence ID" value="TXL76779.1"/>
    <property type="molecule type" value="Genomic_DNA"/>
</dbReference>
<keyword evidence="1 4" id="KW-0479">Metal-binding</keyword>
<evidence type="ECO:0000256" key="2">
    <source>
        <dbReference type="ARBA" id="ARBA00022833"/>
    </source>
</evidence>
<gene>
    <name evidence="6" type="ORF">FHP25_11355</name>
</gene>
<dbReference type="SUPFAM" id="SSF50129">
    <property type="entry name" value="GroES-like"/>
    <property type="match status" value="1"/>
</dbReference>
<evidence type="ECO:0000313" key="7">
    <source>
        <dbReference type="Proteomes" id="UP000321638"/>
    </source>
</evidence>
<organism evidence="6 7">
    <name type="scientific">Vineibacter terrae</name>
    <dbReference type="NCBI Taxonomy" id="2586908"/>
    <lineage>
        <taxon>Bacteria</taxon>
        <taxon>Pseudomonadati</taxon>
        <taxon>Pseudomonadota</taxon>
        <taxon>Alphaproteobacteria</taxon>
        <taxon>Hyphomicrobiales</taxon>
        <taxon>Vineibacter</taxon>
    </lineage>
</organism>
<evidence type="ECO:0000259" key="5">
    <source>
        <dbReference type="SMART" id="SM00829"/>
    </source>
</evidence>
<dbReference type="PANTHER" id="PTHR43401:SF4">
    <property type="entry name" value="D-ARABINOSE 1-DEHYDROGENASE (NADP(+))"/>
    <property type="match status" value="1"/>
</dbReference>
<dbReference type="InterPro" id="IPR050129">
    <property type="entry name" value="Zn_alcohol_dh"/>
</dbReference>
<dbReference type="PROSITE" id="PS00059">
    <property type="entry name" value="ADH_ZINC"/>
    <property type="match status" value="1"/>
</dbReference>
<dbReference type="CDD" id="cd08240">
    <property type="entry name" value="6_hydroxyhexanoate_dh_like"/>
    <property type="match status" value="1"/>
</dbReference>
<dbReference type="InterPro" id="IPR011032">
    <property type="entry name" value="GroES-like_sf"/>
</dbReference>
<evidence type="ECO:0000313" key="6">
    <source>
        <dbReference type="EMBL" id="TXL76779.1"/>
    </source>
</evidence>
<dbReference type="GO" id="GO:0016616">
    <property type="term" value="F:oxidoreductase activity, acting on the CH-OH group of donors, NAD or NADP as acceptor"/>
    <property type="evidence" value="ECO:0007669"/>
    <property type="project" value="UniProtKB-ARBA"/>
</dbReference>
<dbReference type="PANTHER" id="PTHR43401">
    <property type="entry name" value="L-THREONINE 3-DEHYDROGENASE"/>
    <property type="match status" value="1"/>
</dbReference>
<dbReference type="InterPro" id="IPR036291">
    <property type="entry name" value="NAD(P)-bd_dom_sf"/>
</dbReference>
<comment type="cofactor">
    <cofactor evidence="4">
        <name>Zn(2+)</name>
        <dbReference type="ChEBI" id="CHEBI:29105"/>
    </cofactor>
</comment>
<dbReference type="OrthoDB" id="5295340at2"/>
<accession>A0A5C8PQT4</accession>
<comment type="caution">
    <text evidence="6">The sequence shown here is derived from an EMBL/GenBank/DDBJ whole genome shotgun (WGS) entry which is preliminary data.</text>
</comment>
<keyword evidence="7" id="KW-1185">Reference proteome</keyword>
<keyword evidence="2 4" id="KW-0862">Zinc</keyword>
<name>A0A5C8PQT4_9HYPH</name>
<proteinExistence type="inferred from homology"/>